<dbReference type="OrthoDB" id="2428527at2759"/>
<evidence type="ECO:0000256" key="2">
    <source>
        <dbReference type="ARBA" id="ARBA00023242"/>
    </source>
</evidence>
<dbReference type="Pfam" id="PF04082">
    <property type="entry name" value="Fungal_trans"/>
    <property type="match status" value="1"/>
</dbReference>
<dbReference type="SUPFAM" id="SSF57701">
    <property type="entry name" value="Zn2/Cys6 DNA-binding domain"/>
    <property type="match status" value="1"/>
</dbReference>
<feature type="region of interest" description="Disordered" evidence="3">
    <location>
        <begin position="1"/>
        <end position="38"/>
    </location>
</feature>
<feature type="compositionally biased region" description="Gly residues" evidence="3">
    <location>
        <begin position="1"/>
        <end position="10"/>
    </location>
</feature>
<feature type="compositionally biased region" description="Low complexity" evidence="3">
    <location>
        <begin position="117"/>
        <end position="131"/>
    </location>
</feature>
<dbReference type="Proteomes" id="UP000703269">
    <property type="component" value="Unassembled WGS sequence"/>
</dbReference>
<dbReference type="CDD" id="cd12148">
    <property type="entry name" value="fungal_TF_MHR"/>
    <property type="match status" value="1"/>
</dbReference>
<keyword evidence="6" id="KW-1185">Reference proteome</keyword>
<dbReference type="GO" id="GO:0008270">
    <property type="term" value="F:zinc ion binding"/>
    <property type="evidence" value="ECO:0007669"/>
    <property type="project" value="InterPro"/>
</dbReference>
<dbReference type="EMBL" id="BPQB01000014">
    <property type="protein sequence ID" value="GJE89792.1"/>
    <property type="molecule type" value="Genomic_DNA"/>
</dbReference>
<comment type="caution">
    <text evidence="5">The sequence shown here is derived from an EMBL/GenBank/DDBJ whole genome shotgun (WGS) entry which is preliminary data.</text>
</comment>
<dbReference type="InterPro" id="IPR001138">
    <property type="entry name" value="Zn2Cys6_DnaBD"/>
</dbReference>
<dbReference type="InterPro" id="IPR007219">
    <property type="entry name" value="XnlR_reg_dom"/>
</dbReference>
<keyword evidence="1" id="KW-0479">Metal-binding</keyword>
<evidence type="ECO:0000259" key="4">
    <source>
        <dbReference type="PROSITE" id="PS50048"/>
    </source>
</evidence>
<proteinExistence type="predicted"/>
<dbReference type="InterPro" id="IPR036864">
    <property type="entry name" value="Zn2-C6_fun-type_DNA-bd_sf"/>
</dbReference>
<evidence type="ECO:0000313" key="5">
    <source>
        <dbReference type="EMBL" id="GJE89792.1"/>
    </source>
</evidence>
<protein>
    <submittedName>
        <fullName evidence="5">Zn(II)2Cys6 transcription factor</fullName>
    </submittedName>
</protein>
<dbReference type="PANTHER" id="PTHR46910:SF38">
    <property type="entry name" value="ZN(2)-C6 FUNGAL-TYPE DOMAIN-CONTAINING PROTEIN"/>
    <property type="match status" value="1"/>
</dbReference>
<dbReference type="Gene3D" id="4.10.240.10">
    <property type="entry name" value="Zn(2)-C6 fungal-type DNA-binding domain"/>
    <property type="match status" value="1"/>
</dbReference>
<evidence type="ECO:0000256" key="3">
    <source>
        <dbReference type="SAM" id="MobiDB-lite"/>
    </source>
</evidence>
<organism evidence="5 6">
    <name type="scientific">Phanerochaete sordida</name>
    <dbReference type="NCBI Taxonomy" id="48140"/>
    <lineage>
        <taxon>Eukaryota</taxon>
        <taxon>Fungi</taxon>
        <taxon>Dikarya</taxon>
        <taxon>Basidiomycota</taxon>
        <taxon>Agaricomycotina</taxon>
        <taxon>Agaricomycetes</taxon>
        <taxon>Polyporales</taxon>
        <taxon>Phanerochaetaceae</taxon>
        <taxon>Phanerochaete</taxon>
    </lineage>
</organism>
<dbReference type="InterPro" id="IPR050987">
    <property type="entry name" value="AtrR-like"/>
</dbReference>
<feature type="compositionally biased region" description="Acidic residues" evidence="3">
    <location>
        <begin position="647"/>
        <end position="660"/>
    </location>
</feature>
<dbReference type="PANTHER" id="PTHR46910">
    <property type="entry name" value="TRANSCRIPTION FACTOR PDR1"/>
    <property type="match status" value="1"/>
</dbReference>
<dbReference type="GO" id="GO:0003677">
    <property type="term" value="F:DNA binding"/>
    <property type="evidence" value="ECO:0007669"/>
    <property type="project" value="InterPro"/>
</dbReference>
<dbReference type="CDD" id="cd00067">
    <property type="entry name" value="GAL4"/>
    <property type="match status" value="1"/>
</dbReference>
<dbReference type="GO" id="GO:0000981">
    <property type="term" value="F:DNA-binding transcription factor activity, RNA polymerase II-specific"/>
    <property type="evidence" value="ECO:0007669"/>
    <property type="project" value="InterPro"/>
</dbReference>
<dbReference type="PROSITE" id="PS50048">
    <property type="entry name" value="ZN2_CY6_FUNGAL_2"/>
    <property type="match status" value="1"/>
</dbReference>
<feature type="compositionally biased region" description="Polar residues" evidence="3">
    <location>
        <begin position="107"/>
        <end position="116"/>
    </location>
</feature>
<reference evidence="5 6" key="1">
    <citation type="submission" date="2021-08" db="EMBL/GenBank/DDBJ databases">
        <title>Draft Genome Sequence of Phanerochaete sordida strain YK-624.</title>
        <authorList>
            <person name="Mori T."/>
            <person name="Dohra H."/>
            <person name="Suzuki T."/>
            <person name="Kawagishi H."/>
            <person name="Hirai H."/>
        </authorList>
    </citation>
    <scope>NUCLEOTIDE SEQUENCE [LARGE SCALE GENOMIC DNA]</scope>
    <source>
        <strain evidence="5 6">YK-624</strain>
    </source>
</reference>
<dbReference type="AlphaFoldDB" id="A0A9P3G828"/>
<feature type="region of interest" description="Disordered" evidence="3">
    <location>
        <begin position="634"/>
        <end position="689"/>
    </location>
</feature>
<name>A0A9P3G828_9APHY</name>
<evidence type="ECO:0000256" key="1">
    <source>
        <dbReference type="ARBA" id="ARBA00022723"/>
    </source>
</evidence>
<evidence type="ECO:0000313" key="6">
    <source>
        <dbReference type="Proteomes" id="UP000703269"/>
    </source>
</evidence>
<feature type="domain" description="Zn(2)-C6 fungal-type" evidence="4">
    <location>
        <begin position="31"/>
        <end position="62"/>
    </location>
</feature>
<accession>A0A9P3G828</accession>
<gene>
    <name evidence="5" type="ORF">PsYK624_059000</name>
</gene>
<feature type="region of interest" description="Disordered" evidence="3">
    <location>
        <begin position="102"/>
        <end position="137"/>
    </location>
</feature>
<dbReference type="SMART" id="SM00906">
    <property type="entry name" value="Fungal_trans"/>
    <property type="match status" value="1"/>
</dbReference>
<keyword evidence="2" id="KW-0539">Nucleus</keyword>
<dbReference type="GO" id="GO:0006351">
    <property type="term" value="P:DNA-templated transcription"/>
    <property type="evidence" value="ECO:0007669"/>
    <property type="project" value="InterPro"/>
</dbReference>
<sequence length="843" mass="92082">MSSKTAGGGSSREPASSGKGAKKKRTPRTRACDQCRRRKGDAAEVDGPRCSSCIAFDFQCTYLAGTDKRFTDVDYVKTLEKELGEMRELCLKQQSLLNAHGIPTDQLEPTSPMSGQSTPVPTPSTVVSPEPEALDVDEPNDATQDLIDSFRALNLHRHDVHHIGHSSNLTLIRTAIDVKQDYVSQKNATPTALMPLTSRRPEFWIRPSVLPPQPPYTDFPDPVLMDSLVAQYFEIKQPMSPLLHRPTFEAGISSGQHLREEGFGATVLLVCALGAKYLEKPQGLPLGEDGWHWAGWRWFEQVQSRRRLLPLTGPSLYDLQVAYLAAAYIGGSIVPNTNVALIAHALRLALDMGLHRRRTYGSTPTVDGELKKRAFWNLLLTERGMCMVHGRPCSLQDDDFDVDYPIECDDEYWINDDPELAFKQPEGKPSVISYFISTLRQGRLVSAMFRTLYTLRAHRLLAEPERARLIVSELDSELNKWLESIPPHLKWDNEPSDKTFAGQSAALLASAYMLRIMIHRPFLSPRKLTAPPFPSFTICTNAARAAVQVLERHYRRFGADRVLPGAQLVLLTAALILMMNVWGGKQTGSAMDTARDMEEVDKVMDMYKALEHRYNSAGRLWDILHDLKTVVGDPVQPQTHKRRRDDDDAAADEASEDSAADAELPRKRLQQRPTPPPPPSAARAADAGDAAGAAGAADVDFSAFWQTLGVGADAGGQPMLAPGLPGAGGVPADADFEAFFAGFLPAPSAFEVPYGAPVHGDVQAAAYDAGAAGVAGVQPPSDAFMTPGAAGQQQPLISPFGEAPSLVWDAEQGYAAWGMDAFLTNAENADFNARSHWPGGSSN</sequence>